<dbReference type="PATRIC" id="fig|359131.3.peg.317"/>
<dbReference type="OrthoDB" id="4198508at2"/>
<name>A0A0F2TMR3_STRR3</name>
<reference evidence="1 2" key="1">
    <citation type="submission" date="2015-02" db="EMBL/GenBank/DDBJ databases">
        <authorList>
            <person name="Ju K.-S."/>
            <person name="Doroghazi J.R."/>
            <person name="Metcalf W."/>
        </authorList>
    </citation>
    <scope>NUCLEOTIDE SEQUENCE [LARGE SCALE GENOMIC DNA]</scope>
    <source>
        <strain evidence="1 2">ATCC 31215</strain>
    </source>
</reference>
<sequence>MTEALMNLHRQAVEPLLAPGERLLDVATVVPVSGAKGIGDGTGAKVGNALARLGAVTGQSGSIASGFPSTDGTVMHRLLMVTDQRLAFVTSSVDRRKPGQVMWHAPRHLIQRIERRPRLQLMARFRLHFTDGSAVSLFTARRRTIESLATHLGR</sequence>
<dbReference type="Proteomes" id="UP000033699">
    <property type="component" value="Unassembled WGS sequence"/>
</dbReference>
<evidence type="ECO:0008006" key="3">
    <source>
        <dbReference type="Google" id="ProtNLM"/>
    </source>
</evidence>
<gene>
    <name evidence="1" type="ORF">VM95_01460</name>
</gene>
<evidence type="ECO:0000313" key="2">
    <source>
        <dbReference type="Proteomes" id="UP000033699"/>
    </source>
</evidence>
<accession>A0A0F2TMR3</accession>
<dbReference type="RefSeq" id="WP_045692109.1">
    <property type="nucleotide sequence ID" value="NZ_JZKH01000002.1"/>
</dbReference>
<dbReference type="EMBL" id="JZKH01000002">
    <property type="protein sequence ID" value="KJS63570.1"/>
    <property type="molecule type" value="Genomic_DNA"/>
</dbReference>
<keyword evidence="2" id="KW-1185">Reference proteome</keyword>
<dbReference type="AlphaFoldDB" id="A0A0F2TMR3"/>
<comment type="caution">
    <text evidence="1">The sequence shown here is derived from an EMBL/GenBank/DDBJ whole genome shotgun (WGS) entry which is preliminary data.</text>
</comment>
<proteinExistence type="predicted"/>
<evidence type="ECO:0000313" key="1">
    <source>
        <dbReference type="EMBL" id="KJS63570.1"/>
    </source>
</evidence>
<protein>
    <recommendedName>
        <fullName evidence="3">YokE-like PH domain-containing protein</fullName>
    </recommendedName>
</protein>
<organism evidence="1 2">
    <name type="scientific">Streptomyces rubellomurinus (strain ATCC 31215)</name>
    <dbReference type="NCBI Taxonomy" id="359131"/>
    <lineage>
        <taxon>Bacteria</taxon>
        <taxon>Bacillati</taxon>
        <taxon>Actinomycetota</taxon>
        <taxon>Actinomycetes</taxon>
        <taxon>Kitasatosporales</taxon>
        <taxon>Streptomycetaceae</taxon>
        <taxon>Streptomyces</taxon>
    </lineage>
</organism>